<dbReference type="PROSITE" id="PS51186">
    <property type="entry name" value="GNAT"/>
    <property type="match status" value="1"/>
</dbReference>
<feature type="transmembrane region" description="Helical" evidence="1">
    <location>
        <begin position="45"/>
        <end position="72"/>
    </location>
</feature>
<proteinExistence type="predicted"/>
<dbReference type="GO" id="GO:0016747">
    <property type="term" value="F:acyltransferase activity, transferring groups other than amino-acyl groups"/>
    <property type="evidence" value="ECO:0007669"/>
    <property type="project" value="InterPro"/>
</dbReference>
<feature type="transmembrane region" description="Helical" evidence="1">
    <location>
        <begin position="12"/>
        <end position="33"/>
    </location>
</feature>
<dbReference type="Gene3D" id="3.40.630.30">
    <property type="match status" value="1"/>
</dbReference>
<protein>
    <submittedName>
        <fullName evidence="3">YhcX</fullName>
    </submittedName>
</protein>
<gene>
    <name evidence="3" type="ORF">UU65_C0003G0203</name>
</gene>
<evidence type="ECO:0000259" key="2">
    <source>
        <dbReference type="PROSITE" id="PS51186"/>
    </source>
</evidence>
<dbReference type="AlphaFoldDB" id="A0A0G0Z807"/>
<reference evidence="3 4" key="1">
    <citation type="journal article" date="2015" name="Nature">
        <title>rRNA introns, odd ribosomes, and small enigmatic genomes across a large radiation of phyla.</title>
        <authorList>
            <person name="Brown C.T."/>
            <person name="Hug L.A."/>
            <person name="Thomas B.C."/>
            <person name="Sharon I."/>
            <person name="Castelle C.J."/>
            <person name="Singh A."/>
            <person name="Wilkins M.J."/>
            <person name="Williams K.H."/>
            <person name="Banfield J.F."/>
        </authorList>
    </citation>
    <scope>NUCLEOTIDE SEQUENCE [LARGE SCALE GENOMIC DNA]</scope>
</reference>
<dbReference type="Proteomes" id="UP000033869">
    <property type="component" value="Unassembled WGS sequence"/>
</dbReference>
<keyword evidence="1" id="KW-1133">Transmembrane helix</keyword>
<keyword evidence="1" id="KW-0472">Membrane</keyword>
<accession>A0A0G0Z807</accession>
<dbReference type="InterPro" id="IPR016181">
    <property type="entry name" value="Acyl_CoA_acyltransferase"/>
</dbReference>
<dbReference type="EMBL" id="LCBL01000003">
    <property type="protein sequence ID" value="KKS09148.1"/>
    <property type="molecule type" value="Genomic_DNA"/>
</dbReference>
<evidence type="ECO:0000313" key="4">
    <source>
        <dbReference type="Proteomes" id="UP000033869"/>
    </source>
</evidence>
<feature type="transmembrane region" description="Helical" evidence="1">
    <location>
        <begin position="123"/>
        <end position="143"/>
    </location>
</feature>
<dbReference type="InterPro" id="IPR000182">
    <property type="entry name" value="GNAT_dom"/>
</dbReference>
<name>A0A0G0Z807_UNCC2</name>
<comment type="caution">
    <text evidence="3">The sequence shown here is derived from an EMBL/GenBank/DDBJ whole genome shotgun (WGS) entry which is preliminary data.</text>
</comment>
<dbReference type="SUPFAM" id="SSF55729">
    <property type="entry name" value="Acyl-CoA N-acyltransferases (Nat)"/>
    <property type="match status" value="1"/>
</dbReference>
<evidence type="ECO:0000256" key="1">
    <source>
        <dbReference type="SAM" id="Phobius"/>
    </source>
</evidence>
<organism evidence="3 4">
    <name type="scientific">candidate division CPR2 bacterium GW2011_GWC1_41_48</name>
    <dbReference type="NCBI Taxonomy" id="1618344"/>
    <lineage>
        <taxon>Bacteria</taxon>
        <taxon>Bacteria division CPR2</taxon>
    </lineage>
</organism>
<feature type="transmembrane region" description="Helical" evidence="1">
    <location>
        <begin position="93"/>
        <end position="111"/>
    </location>
</feature>
<evidence type="ECO:0000313" key="3">
    <source>
        <dbReference type="EMBL" id="KKS09148.1"/>
    </source>
</evidence>
<keyword evidence="1" id="KW-0812">Transmembrane</keyword>
<feature type="domain" description="N-acetyltransferase" evidence="2">
    <location>
        <begin position="154"/>
        <end position="359"/>
    </location>
</feature>
<sequence length="390" mass="44527">MKLGKNKRLSKIVLLTTLVIIGWLVFEIIVKGFNVVNEQYGIDPMFFLTILIISEIFFNIGIILMILGSGIIKLRLNHIFNLDFQNVTFENELVYTGFTLNRIAAFVPPAYLLVSGWDKLPPLISSLLFVELSIVLLIASIPLEFNRIFNRKKVIIRNVKISDLEDILEVDNDRYGDISKEVTATGEMMGKRIENSKEWFFVADMDGKVKGILSLMPTNKGIKDFTSWEDSTDNGTLDTTFDSNGRYVYGVALTTSPDVRGLELVDRLFAAAGRKLIAERKKMAYFSGRMPDFHKFRQEMTPEEYYSKRIIKDGKEVALDPQIRMYESFGLEKVRLVENGFVGDKESGNYGVLFKATNPFYSFPFPKFWGWLFEKAATNQFLLKLILGGK</sequence>